<evidence type="ECO:0000313" key="2">
    <source>
        <dbReference type="Proteomes" id="UP000460435"/>
    </source>
</evidence>
<proteinExistence type="predicted"/>
<evidence type="ECO:0000313" key="1">
    <source>
        <dbReference type="EMBL" id="NDL57274.1"/>
    </source>
</evidence>
<dbReference type="Proteomes" id="UP000460435">
    <property type="component" value="Unassembled WGS sequence"/>
</dbReference>
<dbReference type="AlphaFoldDB" id="A0A7K3M1W2"/>
<comment type="caution">
    <text evidence="1">The sequence shown here is derived from an EMBL/GenBank/DDBJ whole genome shotgun (WGS) entry which is preliminary data.</text>
</comment>
<protein>
    <recommendedName>
        <fullName evidence="3">HTH domain-containing protein</fullName>
    </recommendedName>
</protein>
<gene>
    <name evidence="1" type="ORF">F7O44_09350</name>
</gene>
<evidence type="ECO:0008006" key="3">
    <source>
        <dbReference type="Google" id="ProtNLM"/>
    </source>
</evidence>
<dbReference type="Pfam" id="PF13384">
    <property type="entry name" value="HTH_23"/>
    <property type="match status" value="1"/>
</dbReference>
<dbReference type="EMBL" id="WLZY01000002">
    <property type="protein sequence ID" value="NDL57274.1"/>
    <property type="molecule type" value="Genomic_DNA"/>
</dbReference>
<accession>A0A7K3M1W2</accession>
<organism evidence="1 2">
    <name type="scientific">Phytoactinopolyspora mesophila</name>
    <dbReference type="NCBI Taxonomy" id="2650750"/>
    <lineage>
        <taxon>Bacteria</taxon>
        <taxon>Bacillati</taxon>
        <taxon>Actinomycetota</taxon>
        <taxon>Actinomycetes</taxon>
        <taxon>Jiangellales</taxon>
        <taxon>Jiangellaceae</taxon>
        <taxon>Phytoactinopolyspora</taxon>
    </lineage>
</organism>
<dbReference type="RefSeq" id="WP_162449930.1">
    <property type="nucleotide sequence ID" value="NZ_WLZY01000002.1"/>
</dbReference>
<reference evidence="1 2" key="1">
    <citation type="submission" date="2019-11" db="EMBL/GenBank/DDBJ databases">
        <authorList>
            <person name="Li X.-J."/>
            <person name="Feng X.-M."/>
        </authorList>
    </citation>
    <scope>NUCLEOTIDE SEQUENCE [LARGE SCALE GENOMIC DNA]</scope>
    <source>
        <strain evidence="1 2">XMNu-373</strain>
    </source>
</reference>
<sequence>MTDESLHELLKAADSPRAIDSLRALAELRREVQRREAVLVRRARNDGASWAQIAEALGVSKQSAHRKYGGKGFLLRGS</sequence>
<keyword evidence="2" id="KW-1185">Reference proteome</keyword>
<name>A0A7K3M1W2_9ACTN</name>